<dbReference type="Proteomes" id="UP000430021">
    <property type="component" value="Unassembled WGS sequence"/>
</dbReference>
<dbReference type="AlphaFoldDB" id="A0A6I4UF40"/>
<dbReference type="RefSeq" id="WP_160759649.1">
    <property type="nucleotide sequence ID" value="NZ_BAAADZ010000002.1"/>
</dbReference>
<sequence>MTAAANPLRGECALIVAGVSYVLRPSFENLVLAEAELGSLFALVERAAGGALTLTEMTALLWHCLPAEGRPERLAVGQAVLAMGLVGATAPVRAVLAQVLQGEA</sequence>
<organism evidence="2 3">
    <name type="scientific">Erythrobacter ramosus</name>
    <dbReference type="NCBI Taxonomy" id="35811"/>
    <lineage>
        <taxon>Bacteria</taxon>
        <taxon>Pseudomonadati</taxon>
        <taxon>Pseudomonadota</taxon>
        <taxon>Alphaproteobacteria</taxon>
        <taxon>Sphingomonadales</taxon>
        <taxon>Erythrobacteraceae</taxon>
        <taxon>Erythrobacter/Porphyrobacter group</taxon>
        <taxon>Erythrobacter</taxon>
    </lineage>
</organism>
<evidence type="ECO:0000313" key="2">
    <source>
        <dbReference type="EMBL" id="MXP37520.1"/>
    </source>
</evidence>
<protein>
    <submittedName>
        <fullName evidence="2">Gene transfer agent family protein</fullName>
    </submittedName>
</protein>
<dbReference type="Proteomes" id="UP000548685">
    <property type="component" value="Unassembled WGS sequence"/>
</dbReference>
<evidence type="ECO:0000313" key="4">
    <source>
        <dbReference type="Proteomes" id="UP000548685"/>
    </source>
</evidence>
<comment type="caution">
    <text evidence="2">The sequence shown here is derived from an EMBL/GenBank/DDBJ whole genome shotgun (WGS) entry which is preliminary data.</text>
</comment>
<dbReference type="InterPro" id="IPR021791">
    <property type="entry name" value="Phage_TAC_11"/>
</dbReference>
<reference evidence="1 4" key="2">
    <citation type="submission" date="2020-08" db="EMBL/GenBank/DDBJ databases">
        <title>Genomic Encyclopedia of Type Strains, Phase IV (KMG-IV): sequencing the most valuable type-strain genomes for metagenomic binning, comparative biology and taxonomic classification.</title>
        <authorList>
            <person name="Goeker M."/>
        </authorList>
    </citation>
    <scope>NUCLEOTIDE SEQUENCE [LARGE SCALE GENOMIC DNA]</scope>
    <source>
        <strain evidence="1 4">DSM 8510</strain>
    </source>
</reference>
<gene>
    <name evidence="1" type="ORF">FHS52_000782</name>
    <name evidence="2" type="ORF">GRI59_02685</name>
</gene>
<reference evidence="2 3" key="1">
    <citation type="submission" date="2019-12" db="EMBL/GenBank/DDBJ databases">
        <title>Genomic-based taxomic classification of the family Erythrobacteraceae.</title>
        <authorList>
            <person name="Xu L."/>
        </authorList>
    </citation>
    <scope>NUCLEOTIDE SEQUENCE [LARGE SCALE GENOMIC DNA]</scope>
    <source>
        <strain evidence="2 3">JCM 10282</strain>
    </source>
</reference>
<dbReference type="EMBL" id="WTYB01000001">
    <property type="protein sequence ID" value="MXP37520.1"/>
    <property type="molecule type" value="Genomic_DNA"/>
</dbReference>
<name>A0A6I4UF40_9SPHN</name>
<evidence type="ECO:0000313" key="1">
    <source>
        <dbReference type="EMBL" id="MBB3774839.1"/>
    </source>
</evidence>
<accession>A0A6I4UF40</accession>
<evidence type="ECO:0000313" key="3">
    <source>
        <dbReference type="Proteomes" id="UP000430021"/>
    </source>
</evidence>
<dbReference type="Pfam" id="PF11836">
    <property type="entry name" value="Phage_TAC_11"/>
    <property type="match status" value="1"/>
</dbReference>
<keyword evidence="4" id="KW-1185">Reference proteome</keyword>
<dbReference type="EMBL" id="JACICE010000001">
    <property type="protein sequence ID" value="MBB3774839.1"/>
    <property type="molecule type" value="Genomic_DNA"/>
</dbReference>
<proteinExistence type="predicted"/>
<dbReference type="OrthoDB" id="7506512at2"/>